<dbReference type="CDD" id="cd07930">
    <property type="entry name" value="bacterial_phosphagen_kinase"/>
    <property type="match status" value="1"/>
</dbReference>
<name>A0A7R7EIK8_9FIRM</name>
<evidence type="ECO:0000313" key="9">
    <source>
        <dbReference type="EMBL" id="BCN29845.1"/>
    </source>
</evidence>
<sequence length="346" mass="39487">MLKWYEEKSLPTDIIISSRVRLARNFSDYPFAAKLSDEKAKDLVREITDKFMGKKANEESEYFCCNLSNLSEVDKNAMVERHIVSPLLADKKQETGLILSDDESVSVMINEEDHLRIQSVTTGMDLEKVLKKANEIDDYITGNSHIAFDEKYGYLTSCPTNVGTGLRASYMCYLPGLSVAGLISSLTEELARYGVAIRGIYGEDSKSIGNLYQLSNEKTLGKTESDILEHLNEIMDQVIRQERKRREYLITNNYNELEEQIYRAYGVLSYTKQITSNECMSLLSDIKFGIDQGFINLNKELNIFKLMMDIQPANLQYKMGKSAGNSLRNRYRAEYMNQCFKNALNG</sequence>
<evidence type="ECO:0000256" key="4">
    <source>
        <dbReference type="ARBA" id="ARBA00022840"/>
    </source>
</evidence>
<accession>A0A7R7EIK8</accession>
<dbReference type="InterPro" id="IPR000749">
    <property type="entry name" value="ATP-guanido_PTrfase"/>
</dbReference>
<dbReference type="InterPro" id="IPR022414">
    <property type="entry name" value="ATP-guanido_PTrfase_cat"/>
</dbReference>
<feature type="domain" description="Phosphagen kinase C-terminal" evidence="8">
    <location>
        <begin position="14"/>
        <end position="245"/>
    </location>
</feature>
<dbReference type="PANTHER" id="PTHR11547:SF38">
    <property type="entry name" value="ARGININE KINASE 1-RELATED"/>
    <property type="match status" value="1"/>
</dbReference>
<keyword evidence="10" id="KW-1185">Reference proteome</keyword>
<feature type="binding site" evidence="5 6">
    <location>
        <begin position="198"/>
        <end position="203"/>
    </location>
    <ligand>
        <name>ATP</name>
        <dbReference type="ChEBI" id="CHEBI:30616"/>
    </ligand>
</feature>
<dbReference type="KEGG" id="ahb:bsdtb5_11400"/>
<dbReference type="Gene3D" id="3.30.590.10">
    <property type="entry name" value="Glutamine synthetase/guanido kinase, catalytic domain"/>
    <property type="match status" value="1"/>
</dbReference>
<evidence type="ECO:0000256" key="3">
    <source>
        <dbReference type="ARBA" id="ARBA00022777"/>
    </source>
</evidence>
<comment type="similarity">
    <text evidence="5 6 7">Belongs to the ATP:guanido phosphotransferase family.</text>
</comment>
<dbReference type="EMBL" id="AP024169">
    <property type="protein sequence ID" value="BCN29845.1"/>
    <property type="molecule type" value="Genomic_DNA"/>
</dbReference>
<dbReference type="InterPro" id="IPR023660">
    <property type="entry name" value="Arg_Kinase"/>
</dbReference>
<comment type="caution">
    <text evidence="5">Lacks conserved residue(s) required for the propagation of feature annotation.</text>
</comment>
<dbReference type="InterPro" id="IPR022415">
    <property type="entry name" value="ATP-guanido_PTrfase_AS"/>
</dbReference>
<dbReference type="GO" id="GO:0005524">
    <property type="term" value="F:ATP binding"/>
    <property type="evidence" value="ECO:0007669"/>
    <property type="project" value="UniProtKB-UniRule"/>
</dbReference>
<dbReference type="HAMAP" id="MF_00602">
    <property type="entry name" value="Prot_Arg_kinase"/>
    <property type="match status" value="1"/>
</dbReference>
<protein>
    <recommendedName>
        <fullName evidence="5">Protein-arginine kinase</fullName>
        <ecNumber evidence="5">2.7.14.1</ecNumber>
    </recommendedName>
</protein>
<feature type="binding site" evidence="6">
    <location>
        <begin position="167"/>
        <end position="171"/>
    </location>
    <ligand>
        <name>ATP</name>
        <dbReference type="ChEBI" id="CHEBI:30616"/>
    </ligand>
</feature>
<dbReference type="InterPro" id="IPR014746">
    <property type="entry name" value="Gln_synth/guanido_kin_cat_dom"/>
</dbReference>
<evidence type="ECO:0000256" key="1">
    <source>
        <dbReference type="ARBA" id="ARBA00022679"/>
    </source>
</evidence>
<dbReference type="PROSITE" id="PS51510">
    <property type="entry name" value="PHOSPHAGEN_KINASE_C"/>
    <property type="match status" value="1"/>
</dbReference>
<evidence type="ECO:0000256" key="5">
    <source>
        <dbReference type="HAMAP-Rule" id="MF_00602"/>
    </source>
</evidence>
<keyword evidence="4 5" id="KW-0067">ATP-binding</keyword>
<dbReference type="GO" id="GO:0004111">
    <property type="term" value="F:creatine kinase activity"/>
    <property type="evidence" value="ECO:0007669"/>
    <property type="project" value="InterPro"/>
</dbReference>
<dbReference type="EC" id="2.7.14.1" evidence="5"/>
<evidence type="ECO:0000259" key="8">
    <source>
        <dbReference type="PROSITE" id="PS51510"/>
    </source>
</evidence>
<keyword evidence="3 5" id="KW-0418">Kinase</keyword>
<proteinExistence type="inferred from homology"/>
<evidence type="ECO:0000256" key="2">
    <source>
        <dbReference type="ARBA" id="ARBA00022741"/>
    </source>
</evidence>
<dbReference type="SUPFAM" id="SSF55931">
    <property type="entry name" value="Glutamine synthetase/guanido kinase"/>
    <property type="match status" value="1"/>
</dbReference>
<reference evidence="9 10" key="1">
    <citation type="submission" date="2020-11" db="EMBL/GenBank/DDBJ databases">
        <title>Draft genome sequencing of a Lachnospiraceae strain isolated from anoxic soil subjected to BSD treatment.</title>
        <authorList>
            <person name="Uek A."/>
            <person name="Tonouchi A."/>
        </authorList>
    </citation>
    <scope>NUCLEOTIDE SEQUENCE [LARGE SCALE GENOMIC DNA]</scope>
    <source>
        <strain evidence="9 10">TB5</strain>
    </source>
</reference>
<evidence type="ECO:0000313" key="10">
    <source>
        <dbReference type="Proteomes" id="UP000595897"/>
    </source>
</evidence>
<gene>
    <name evidence="5 9" type="primary">mcsB</name>
    <name evidence="9" type="ORF">bsdtb5_11400</name>
</gene>
<organism evidence="9 10">
    <name type="scientific">Anaeromicropila herbilytica</name>
    <dbReference type="NCBI Taxonomy" id="2785025"/>
    <lineage>
        <taxon>Bacteria</taxon>
        <taxon>Bacillati</taxon>
        <taxon>Bacillota</taxon>
        <taxon>Clostridia</taxon>
        <taxon>Lachnospirales</taxon>
        <taxon>Lachnospiraceae</taxon>
        <taxon>Anaeromicropila</taxon>
    </lineage>
</organism>
<dbReference type="AlphaFoldDB" id="A0A7R7EIK8"/>
<evidence type="ECO:0000256" key="7">
    <source>
        <dbReference type="RuleBase" id="RU000505"/>
    </source>
</evidence>
<dbReference type="PROSITE" id="PS00112">
    <property type="entry name" value="PHOSPHAGEN_KINASE"/>
    <property type="match status" value="1"/>
</dbReference>
<dbReference type="NCBIfam" id="NF002194">
    <property type="entry name" value="PRK01059.1-4"/>
    <property type="match status" value="1"/>
</dbReference>
<dbReference type="Pfam" id="PF00217">
    <property type="entry name" value="ATP-gua_Ptrans"/>
    <property type="match status" value="1"/>
</dbReference>
<feature type="binding site" evidence="5 6">
    <location>
        <position position="116"/>
    </location>
    <ligand>
        <name>ATP</name>
        <dbReference type="ChEBI" id="CHEBI:30616"/>
    </ligand>
</feature>
<dbReference type="GO" id="GO:0005615">
    <property type="term" value="C:extracellular space"/>
    <property type="evidence" value="ECO:0007669"/>
    <property type="project" value="TreeGrafter"/>
</dbReference>
<dbReference type="Proteomes" id="UP000595897">
    <property type="component" value="Chromosome"/>
</dbReference>
<comment type="catalytic activity">
    <reaction evidence="5">
        <text>L-arginyl-[protein] + ATP = N(omega)-phospho-L-arginyl-[protein] + ADP + H(+)</text>
        <dbReference type="Rhea" id="RHEA:43384"/>
        <dbReference type="Rhea" id="RHEA-COMP:10532"/>
        <dbReference type="Rhea" id="RHEA-COMP:10533"/>
        <dbReference type="ChEBI" id="CHEBI:15378"/>
        <dbReference type="ChEBI" id="CHEBI:29965"/>
        <dbReference type="ChEBI" id="CHEBI:30616"/>
        <dbReference type="ChEBI" id="CHEBI:83226"/>
        <dbReference type="ChEBI" id="CHEBI:456216"/>
        <dbReference type="EC" id="2.7.14.1"/>
    </reaction>
</comment>
<keyword evidence="2 5" id="KW-0547">Nucleotide-binding</keyword>
<comment type="function">
    <text evidence="5">Catalyzes the specific phosphorylation of arginine residues in proteins.</text>
</comment>
<keyword evidence="1 5" id="KW-0808">Transferase</keyword>
<dbReference type="PANTHER" id="PTHR11547">
    <property type="entry name" value="ARGININE OR CREATINE KINASE"/>
    <property type="match status" value="1"/>
</dbReference>
<dbReference type="GO" id="GO:1990424">
    <property type="term" value="F:protein arginine kinase activity"/>
    <property type="evidence" value="ECO:0007669"/>
    <property type="project" value="UniProtKB-EC"/>
</dbReference>
<evidence type="ECO:0000256" key="6">
    <source>
        <dbReference type="PROSITE-ProRule" id="PRU00843"/>
    </source>
</evidence>
<dbReference type="RefSeq" id="WP_271715101.1">
    <property type="nucleotide sequence ID" value="NZ_AP024169.1"/>
</dbReference>
<dbReference type="GO" id="GO:0046314">
    <property type="term" value="P:phosphocreatine biosynthetic process"/>
    <property type="evidence" value="ECO:0007669"/>
    <property type="project" value="InterPro"/>
</dbReference>
<feature type="binding site" evidence="5 6">
    <location>
        <begin position="17"/>
        <end position="21"/>
    </location>
    <ligand>
        <name>ATP</name>
        <dbReference type="ChEBI" id="CHEBI:30616"/>
    </ligand>
</feature>
<feature type="binding site" evidence="5 6">
    <location>
        <position position="82"/>
    </location>
    <ligand>
        <name>ATP</name>
        <dbReference type="ChEBI" id="CHEBI:30616"/>
    </ligand>
</feature>